<dbReference type="InterPro" id="IPR013830">
    <property type="entry name" value="SGNH_hydro"/>
</dbReference>
<sequence>MKNYILPVSIVISIFSFFFLLIGFGWTLNTHFFGQKQEIAVNTPDRVETENENEEKDIVALGDSLTRGTGDADGKGYIGYLVEQLQEKTNEEITIHNLGITGYRSNQLLDLVKKQEVQRQVGQADIVVITIGGNDLFQSGQTLLSLDLEKVDQIRIEYLQNLEQIITNLRETNENATIYLVGLYNPFIDLADAEVTTDVVRQWNFDTSKLLDQYPNTVFVPTFDLFQLKVNDYLYSDKFHPNTEGYRLIAERVASLITW</sequence>
<keyword evidence="1" id="KW-0472">Membrane</keyword>
<keyword evidence="3" id="KW-0378">Hydrolase</keyword>
<proteinExistence type="predicted"/>
<dbReference type="PANTHER" id="PTHR30383">
    <property type="entry name" value="THIOESTERASE 1/PROTEASE 1/LYSOPHOSPHOLIPASE L1"/>
    <property type="match status" value="1"/>
</dbReference>
<feature type="transmembrane region" description="Helical" evidence="1">
    <location>
        <begin position="6"/>
        <end position="28"/>
    </location>
</feature>
<protein>
    <submittedName>
        <fullName evidence="3">SGNH/GDSL hydrolase family protein</fullName>
    </submittedName>
</protein>
<evidence type="ECO:0000256" key="1">
    <source>
        <dbReference type="SAM" id="Phobius"/>
    </source>
</evidence>
<dbReference type="Pfam" id="PF13472">
    <property type="entry name" value="Lipase_GDSL_2"/>
    <property type="match status" value="1"/>
</dbReference>
<keyword evidence="4" id="KW-1185">Reference proteome</keyword>
<gene>
    <name evidence="3" type="ORF">JR050_06050</name>
</gene>
<reference evidence="3 4" key="1">
    <citation type="submission" date="2021-02" db="EMBL/GenBank/DDBJ databases">
        <title>Bacillus sp. RD4P76, an endophyte from a halophyte.</title>
        <authorList>
            <person name="Sun J.-Q."/>
        </authorList>
    </citation>
    <scope>NUCLEOTIDE SEQUENCE [LARGE SCALE GENOMIC DNA]</scope>
    <source>
        <strain evidence="3 4">RD4P76</strain>
    </source>
</reference>
<dbReference type="InterPro" id="IPR051532">
    <property type="entry name" value="Ester_Hydrolysis_Enzymes"/>
</dbReference>
<keyword evidence="1" id="KW-1133">Transmembrane helix</keyword>
<dbReference type="CDD" id="cd04506">
    <property type="entry name" value="SGNH_hydrolase_YpmR_like"/>
    <property type="match status" value="1"/>
</dbReference>
<dbReference type="EMBL" id="JAFELM010000021">
    <property type="protein sequence ID" value="MBM6617236.1"/>
    <property type="molecule type" value="Genomic_DNA"/>
</dbReference>
<accession>A0ABS2DFP0</accession>
<feature type="domain" description="SGNH hydrolase-type esterase" evidence="2">
    <location>
        <begin position="60"/>
        <end position="248"/>
    </location>
</feature>
<dbReference type="Proteomes" id="UP001518925">
    <property type="component" value="Unassembled WGS sequence"/>
</dbReference>
<evidence type="ECO:0000259" key="2">
    <source>
        <dbReference type="Pfam" id="PF13472"/>
    </source>
</evidence>
<dbReference type="RefSeq" id="WP_204202616.1">
    <property type="nucleotide sequence ID" value="NZ_JAFELM010000021.1"/>
</dbReference>
<dbReference type="GO" id="GO:0016787">
    <property type="term" value="F:hydrolase activity"/>
    <property type="evidence" value="ECO:0007669"/>
    <property type="project" value="UniProtKB-KW"/>
</dbReference>
<organism evidence="3 4">
    <name type="scientific">Bacillus suaedaesalsae</name>
    <dbReference type="NCBI Taxonomy" id="2810349"/>
    <lineage>
        <taxon>Bacteria</taxon>
        <taxon>Bacillati</taxon>
        <taxon>Bacillota</taxon>
        <taxon>Bacilli</taxon>
        <taxon>Bacillales</taxon>
        <taxon>Bacillaceae</taxon>
        <taxon>Bacillus</taxon>
    </lineage>
</organism>
<evidence type="ECO:0000313" key="4">
    <source>
        <dbReference type="Proteomes" id="UP001518925"/>
    </source>
</evidence>
<keyword evidence="1" id="KW-0812">Transmembrane</keyword>
<name>A0ABS2DFP0_9BACI</name>
<dbReference type="Gene3D" id="3.40.50.1110">
    <property type="entry name" value="SGNH hydrolase"/>
    <property type="match status" value="1"/>
</dbReference>
<comment type="caution">
    <text evidence="3">The sequence shown here is derived from an EMBL/GenBank/DDBJ whole genome shotgun (WGS) entry which is preliminary data.</text>
</comment>
<dbReference type="SUPFAM" id="SSF52266">
    <property type="entry name" value="SGNH hydrolase"/>
    <property type="match status" value="1"/>
</dbReference>
<dbReference type="InterPro" id="IPR036514">
    <property type="entry name" value="SGNH_hydro_sf"/>
</dbReference>
<dbReference type="PANTHER" id="PTHR30383:SF27">
    <property type="entry name" value="SPORE GERMINATION LIPASE LIPC"/>
    <property type="match status" value="1"/>
</dbReference>
<evidence type="ECO:0000313" key="3">
    <source>
        <dbReference type="EMBL" id="MBM6617236.1"/>
    </source>
</evidence>